<feature type="domain" description="NAD-dependent epimerase/dehydratase" evidence="1">
    <location>
        <begin position="5"/>
        <end position="210"/>
    </location>
</feature>
<dbReference type="InterPro" id="IPR001509">
    <property type="entry name" value="Epimerase_deHydtase"/>
</dbReference>
<dbReference type="InterPro" id="IPR036291">
    <property type="entry name" value="NAD(P)-bd_dom_sf"/>
</dbReference>
<dbReference type="Pfam" id="PF01370">
    <property type="entry name" value="Epimerase"/>
    <property type="match status" value="1"/>
</dbReference>
<dbReference type="Gene3D" id="3.40.50.720">
    <property type="entry name" value="NAD(P)-binding Rossmann-like Domain"/>
    <property type="match status" value="1"/>
</dbReference>
<evidence type="ECO:0000313" key="2">
    <source>
        <dbReference type="EMBL" id="ACU85039.1"/>
    </source>
</evidence>
<proteinExistence type="predicted"/>
<keyword evidence="3" id="KW-1185">Reference proteome</keyword>
<protein>
    <submittedName>
        <fullName evidence="2">Nucleoside-diphosphate-sugar epimerase</fullName>
    </submittedName>
</protein>
<dbReference type="eggNOG" id="COG0451">
    <property type="taxonomic scope" value="Bacteria"/>
</dbReference>
<dbReference type="OrthoDB" id="8205493at2"/>
<dbReference type="KEGG" id="bfa:Bfae_11950"/>
<dbReference type="EMBL" id="CP001643">
    <property type="protein sequence ID" value="ACU85039.1"/>
    <property type="molecule type" value="Genomic_DNA"/>
</dbReference>
<name>C7MBT2_BRAFD</name>
<dbReference type="SUPFAM" id="SSF51735">
    <property type="entry name" value="NAD(P)-binding Rossmann-fold domains"/>
    <property type="match status" value="1"/>
</dbReference>
<accession>C7MBT2</accession>
<reference evidence="2 3" key="1">
    <citation type="journal article" date="2009" name="Stand. Genomic Sci.">
        <title>Complete genome sequence of Brachybacterium faecium type strain (Schefferle 6-10).</title>
        <authorList>
            <person name="Lapidus A."/>
            <person name="Pukall R."/>
            <person name="Labuttii K."/>
            <person name="Copeland A."/>
            <person name="Del Rio T.G."/>
            <person name="Nolan M."/>
            <person name="Chen F."/>
            <person name="Lucas S."/>
            <person name="Tice H."/>
            <person name="Cheng J.F."/>
            <person name="Bruce D."/>
            <person name="Goodwin L."/>
            <person name="Pitluck S."/>
            <person name="Rohde M."/>
            <person name="Goker M."/>
            <person name="Pati A."/>
            <person name="Ivanova N."/>
            <person name="Mavrommatis K."/>
            <person name="Chen A."/>
            <person name="Palaniappan K."/>
            <person name="D'haeseleer P."/>
            <person name="Chain P."/>
            <person name="Bristow J."/>
            <person name="Eisen J.A."/>
            <person name="Markowitz V."/>
            <person name="Hugenholtz P."/>
            <person name="Kyrpides N.C."/>
            <person name="Klenk H.P."/>
        </authorList>
    </citation>
    <scope>NUCLEOTIDE SEQUENCE [LARGE SCALE GENOMIC DNA]</scope>
    <source>
        <strain evidence="3">ATCC 43885 / DSM 4810 / JCM 11609 / LMG 19847 / NBRC 14762 / NCIMB 9860 / 6-10</strain>
    </source>
</reference>
<dbReference type="HOGENOM" id="CLU_049717_1_0_11"/>
<evidence type="ECO:0000313" key="3">
    <source>
        <dbReference type="Proteomes" id="UP000001919"/>
    </source>
</evidence>
<dbReference type="PATRIC" id="fig|446465.5.peg.1195"/>
<organism evidence="2 3">
    <name type="scientific">Brachybacterium faecium (strain ATCC 43885 / DSM 4810 / JCM 11609 / LMG 19847 / NBRC 14762 / NCIMB 9860 / 6-10)</name>
    <dbReference type="NCBI Taxonomy" id="446465"/>
    <lineage>
        <taxon>Bacteria</taxon>
        <taxon>Bacillati</taxon>
        <taxon>Actinomycetota</taxon>
        <taxon>Actinomycetes</taxon>
        <taxon>Micrococcales</taxon>
        <taxon>Dermabacteraceae</taxon>
        <taxon>Brachybacterium</taxon>
    </lineage>
</organism>
<evidence type="ECO:0000259" key="1">
    <source>
        <dbReference type="Pfam" id="PF01370"/>
    </source>
</evidence>
<sequence>MHHLVIGEGQIGSEVIARALADGDAVTVLRRREVEPSPGLRRIAGDVRDPAALAEALEGADSIQACFHAPYDARQWARDLPPRELAVLDAAAERGIPAVFPESMYGFQGAARDLAEGAAPSPLDAKGAVRIALLSQRRAHPAQTLSIIASDLVGPTTMGTGASVACAMVIEPILAGRRPIVFGAPDAPHTLTFVPDLARAMLHAARHGDRLTAHGEGDAVLHAPSAPARTQQELIRAVSALTGRRPRRPWRIPRWSVRALNGVSTFARELSGISELWYAPCVLRPGVLTSQEGLAPTAWKEAVRLTTALPSAPASASEGAAA</sequence>
<dbReference type="STRING" id="446465.Bfae_11950"/>
<dbReference type="Proteomes" id="UP000001919">
    <property type="component" value="Chromosome"/>
</dbReference>
<gene>
    <name evidence="2" type="ordered locus">Bfae_11950</name>
</gene>
<dbReference type="AlphaFoldDB" id="C7MBT2"/>